<organism evidence="2 3">
    <name type="scientific">Ceutorhynchus assimilis</name>
    <name type="common">cabbage seed weevil</name>
    <dbReference type="NCBI Taxonomy" id="467358"/>
    <lineage>
        <taxon>Eukaryota</taxon>
        <taxon>Metazoa</taxon>
        <taxon>Ecdysozoa</taxon>
        <taxon>Arthropoda</taxon>
        <taxon>Hexapoda</taxon>
        <taxon>Insecta</taxon>
        <taxon>Pterygota</taxon>
        <taxon>Neoptera</taxon>
        <taxon>Endopterygota</taxon>
        <taxon>Coleoptera</taxon>
        <taxon>Polyphaga</taxon>
        <taxon>Cucujiformia</taxon>
        <taxon>Curculionidae</taxon>
        <taxon>Ceutorhynchinae</taxon>
        <taxon>Ceutorhynchus</taxon>
    </lineage>
</organism>
<feature type="signal peptide" evidence="1">
    <location>
        <begin position="1"/>
        <end position="18"/>
    </location>
</feature>
<accession>A0A9N9MDJ3</accession>
<dbReference type="AlphaFoldDB" id="A0A9N9MDJ3"/>
<evidence type="ECO:0000313" key="2">
    <source>
        <dbReference type="EMBL" id="CAG9760123.1"/>
    </source>
</evidence>
<name>A0A9N9MDJ3_9CUCU</name>
<protein>
    <submittedName>
        <fullName evidence="2">Uncharacterized protein</fullName>
    </submittedName>
</protein>
<reference evidence="2" key="1">
    <citation type="submission" date="2022-01" db="EMBL/GenBank/DDBJ databases">
        <authorList>
            <person name="King R."/>
        </authorList>
    </citation>
    <scope>NUCLEOTIDE SEQUENCE</scope>
</reference>
<evidence type="ECO:0000313" key="3">
    <source>
        <dbReference type="Proteomes" id="UP001152799"/>
    </source>
</evidence>
<sequence length="82" mass="9225">MKFAILLGILSVIAMSQATPAVPIAIPEGASQPIVRISRAPADEAKIPEKDLEGSETAYAVYPYYQYPYYGYHRYPYYVYGR</sequence>
<proteinExistence type="predicted"/>
<keyword evidence="1" id="KW-0732">Signal</keyword>
<dbReference type="EMBL" id="OU892277">
    <property type="protein sequence ID" value="CAG9760123.1"/>
    <property type="molecule type" value="Genomic_DNA"/>
</dbReference>
<feature type="chain" id="PRO_5040403480" evidence="1">
    <location>
        <begin position="19"/>
        <end position="82"/>
    </location>
</feature>
<evidence type="ECO:0000256" key="1">
    <source>
        <dbReference type="SAM" id="SignalP"/>
    </source>
</evidence>
<dbReference type="Proteomes" id="UP001152799">
    <property type="component" value="Chromosome 1"/>
</dbReference>
<gene>
    <name evidence="2" type="ORF">CEUTPL_LOCUS859</name>
</gene>
<keyword evidence="3" id="KW-1185">Reference proteome</keyword>